<dbReference type="EMBL" id="JACHFQ010000002">
    <property type="protein sequence ID" value="MBB5225431.1"/>
    <property type="molecule type" value="Genomic_DNA"/>
</dbReference>
<reference evidence="1 2" key="1">
    <citation type="submission" date="2020-08" db="EMBL/GenBank/DDBJ databases">
        <title>Genomic Encyclopedia of Type Strains, Phase IV (KMG-IV): sequencing the most valuable type-strain genomes for metagenomic binning, comparative biology and taxonomic classification.</title>
        <authorList>
            <person name="Goeker M."/>
        </authorList>
    </citation>
    <scope>NUCLEOTIDE SEQUENCE [LARGE SCALE GENOMIC DNA]</scope>
    <source>
        <strain evidence="1 2">DSM 103462</strain>
    </source>
</reference>
<dbReference type="Proteomes" id="UP000518887">
    <property type="component" value="Unassembled WGS sequence"/>
</dbReference>
<keyword evidence="2" id="KW-1185">Reference proteome</keyword>
<organism evidence="1 2">
    <name type="scientific">Treponema ruminis</name>
    <dbReference type="NCBI Taxonomy" id="744515"/>
    <lineage>
        <taxon>Bacteria</taxon>
        <taxon>Pseudomonadati</taxon>
        <taxon>Spirochaetota</taxon>
        <taxon>Spirochaetia</taxon>
        <taxon>Spirochaetales</taxon>
        <taxon>Treponemataceae</taxon>
        <taxon>Treponema</taxon>
    </lineage>
</organism>
<gene>
    <name evidence="1" type="ORF">HNP76_000775</name>
</gene>
<evidence type="ECO:0000313" key="2">
    <source>
        <dbReference type="Proteomes" id="UP000518887"/>
    </source>
</evidence>
<proteinExistence type="predicted"/>
<comment type="caution">
    <text evidence="1">The sequence shown here is derived from an EMBL/GenBank/DDBJ whole genome shotgun (WGS) entry which is preliminary data.</text>
</comment>
<accession>A0A7W8G7U9</accession>
<protein>
    <submittedName>
        <fullName evidence="1">Uncharacterized protein</fullName>
    </submittedName>
</protein>
<sequence length="143" mass="16294">MFVDLTGKKILICYIKNSLNEVVSEKPWRKSLLDCVCKYWEIPNVAKANAVDFIVGVDENKCIVVVAKLNAKGWQKVSELEIKNEEPVLKNKSFLNRYAFEGEDISKSPESKKLIGAKLPDTIKFEHGITYPLYCDDGKIIPW</sequence>
<dbReference type="RefSeq" id="WP_184657702.1">
    <property type="nucleotide sequence ID" value="NZ_CP031518.1"/>
</dbReference>
<dbReference type="AlphaFoldDB" id="A0A7W8G7U9"/>
<evidence type="ECO:0000313" key="1">
    <source>
        <dbReference type="EMBL" id="MBB5225431.1"/>
    </source>
</evidence>
<name>A0A7W8G7U9_9SPIR</name>